<dbReference type="CDD" id="cd05379">
    <property type="entry name" value="CAP_bacterial"/>
    <property type="match status" value="1"/>
</dbReference>
<accession>A0A1G2CQM5</accession>
<name>A0A1G2CQM5_9BACT</name>
<dbReference type="Proteomes" id="UP000178841">
    <property type="component" value="Unassembled WGS sequence"/>
</dbReference>
<dbReference type="STRING" id="1798657.A2648_01880"/>
<dbReference type="PANTHER" id="PTHR31157:SF1">
    <property type="entry name" value="SCP DOMAIN-CONTAINING PROTEIN"/>
    <property type="match status" value="1"/>
</dbReference>
<feature type="transmembrane region" description="Helical" evidence="1">
    <location>
        <begin position="253"/>
        <end position="271"/>
    </location>
</feature>
<sequence length="321" mass="34889">MNKLLQWFKDYLIPHAQNAYKPGFFSKESVVAILSVILLVELAYLGQIFIVLKKTDFLAAVLPSVLATLANEDRNLNNTLPLSVNSLLAEAAKKKAEDMAAKGYFSHTGPNGELPWKWLDSVGYKYSYAGENLAINFSDSVDVQKAWLNSPSHKANIVKKEFKEIGIGIAKGQYQGKDAIFVVEFFGTPVMSNIGVIKNKEPNSKTSVSGKEPAPKVLGEETAVAIKTNTPTQFIKSSVEKISTSPVSSTRNLMYLLVGIFSVALLLAVFIKIKVQHAGVVIGGLALISISLFLISFNKSFSEIVEVPSDASEASVFKAIP</sequence>
<keyword evidence="1" id="KW-0812">Transmembrane</keyword>
<dbReference type="Gene3D" id="3.40.33.10">
    <property type="entry name" value="CAP"/>
    <property type="match status" value="1"/>
</dbReference>
<dbReference type="EMBL" id="MHLH01000015">
    <property type="protein sequence ID" value="OGZ03684.1"/>
    <property type="molecule type" value="Genomic_DNA"/>
</dbReference>
<feature type="transmembrane region" description="Helical" evidence="1">
    <location>
        <begin position="30"/>
        <end position="52"/>
    </location>
</feature>
<dbReference type="Pfam" id="PF00188">
    <property type="entry name" value="CAP"/>
    <property type="match status" value="1"/>
</dbReference>
<organism evidence="3 4">
    <name type="scientific">Candidatus Lloydbacteria bacterium RIFCSPHIGHO2_01_FULL_41_20</name>
    <dbReference type="NCBI Taxonomy" id="1798657"/>
    <lineage>
        <taxon>Bacteria</taxon>
        <taxon>Candidatus Lloydiibacteriota</taxon>
    </lineage>
</organism>
<evidence type="ECO:0000259" key="2">
    <source>
        <dbReference type="Pfam" id="PF00188"/>
    </source>
</evidence>
<evidence type="ECO:0000313" key="3">
    <source>
        <dbReference type="EMBL" id="OGZ03684.1"/>
    </source>
</evidence>
<evidence type="ECO:0000256" key="1">
    <source>
        <dbReference type="SAM" id="Phobius"/>
    </source>
</evidence>
<proteinExistence type="predicted"/>
<evidence type="ECO:0000313" key="4">
    <source>
        <dbReference type="Proteomes" id="UP000178841"/>
    </source>
</evidence>
<feature type="domain" description="SCP" evidence="2">
    <location>
        <begin position="71"/>
        <end position="184"/>
    </location>
</feature>
<dbReference type="InterPro" id="IPR014044">
    <property type="entry name" value="CAP_dom"/>
</dbReference>
<dbReference type="PANTHER" id="PTHR31157">
    <property type="entry name" value="SCP DOMAIN-CONTAINING PROTEIN"/>
    <property type="match status" value="1"/>
</dbReference>
<dbReference type="InterPro" id="IPR035940">
    <property type="entry name" value="CAP_sf"/>
</dbReference>
<comment type="caution">
    <text evidence="3">The sequence shown here is derived from an EMBL/GenBank/DDBJ whole genome shotgun (WGS) entry which is preliminary data.</text>
</comment>
<dbReference type="AlphaFoldDB" id="A0A1G2CQM5"/>
<protein>
    <recommendedName>
        <fullName evidence="2">SCP domain-containing protein</fullName>
    </recommendedName>
</protein>
<gene>
    <name evidence="3" type="ORF">A2648_01880</name>
</gene>
<reference evidence="3 4" key="1">
    <citation type="journal article" date="2016" name="Nat. Commun.">
        <title>Thousands of microbial genomes shed light on interconnected biogeochemical processes in an aquifer system.</title>
        <authorList>
            <person name="Anantharaman K."/>
            <person name="Brown C.T."/>
            <person name="Hug L.A."/>
            <person name="Sharon I."/>
            <person name="Castelle C.J."/>
            <person name="Probst A.J."/>
            <person name="Thomas B.C."/>
            <person name="Singh A."/>
            <person name="Wilkins M.J."/>
            <person name="Karaoz U."/>
            <person name="Brodie E.L."/>
            <person name="Williams K.H."/>
            <person name="Hubbard S.S."/>
            <person name="Banfield J.F."/>
        </authorList>
    </citation>
    <scope>NUCLEOTIDE SEQUENCE [LARGE SCALE GENOMIC DNA]</scope>
</reference>
<dbReference type="SUPFAM" id="SSF55797">
    <property type="entry name" value="PR-1-like"/>
    <property type="match status" value="1"/>
</dbReference>
<keyword evidence="1" id="KW-0472">Membrane</keyword>
<keyword evidence="1" id="KW-1133">Transmembrane helix</keyword>
<feature type="transmembrane region" description="Helical" evidence="1">
    <location>
        <begin position="277"/>
        <end position="297"/>
    </location>
</feature>